<comment type="subunit">
    <text evidence="14">Interacts (mainly via CDR1-like domain) with dimeric IgA. Interacts (mainly via CDR2-like domain) with pentameric IgM.</text>
</comment>
<evidence type="ECO:0000256" key="14">
    <source>
        <dbReference type="ARBA" id="ARBA00049678"/>
    </source>
</evidence>
<evidence type="ECO:0000256" key="16">
    <source>
        <dbReference type="SAM" id="Phobius"/>
    </source>
</evidence>
<keyword evidence="7 16" id="KW-1133">Transmembrane helix</keyword>
<sequence>MLEHRCAAGALTSVELGPTELIWGELRGSVTVLCPPGDIQGGEKRFWCKLGRTGCTLIADTDGYVGNSYQGRILITPQESSGAFKILINDLKKEDSGLYRCGTGRPNGEDSPRPTCFLLAVSSPVFGPRQVYGLLNGSVTVKCFYPPTSVNRHDRKYWCRESAMGCMTIVSTSGYTAPGYKGRVSITDYPQAENFQINISELTMADAGTYQCGVGVNSKGLCPHVPEGAELFYVKLHSTLTMSCSFGPDYASVRKFLCKMEKDGCRNVIDSYGNIATDYTGRVLMSSEGTPGSFSVVITQMGWKDSGLYLCGVAFFFFFLIWYLFSGESGTWPIITGVKGTSATFECRYNPLQRSSGRYWCKWRQNGCSRIIDTSGYVSYAYEGRVAIFDSPENTTMTIILNQLSDKDNGYYWCMTDEQKEQQSSTELKIIDGQPGLTGKKEVEAQAGSRVDLACYYPCKYYSYQKYWCKWNNTGCSVLPASDQRQPGPGVTCDRDNKTVILSFDPVEKTNEGWYWCGVKRNGVYGETMAVHLSVTGGEPQGSGGVRGAWAETETNRCEEFRTAEVVRALTRLHRPRASVWVFISFLFPDVVSIGSYRTNISMSDFESVKGSSQPTYPCPFPFPSSKEDADLAYSTFLLTSSSIAQAGTEGVSAAPDASSPSWGGQI</sequence>
<reference evidence="18" key="2">
    <citation type="submission" date="2025-09" db="UniProtKB">
        <authorList>
            <consortium name="Ensembl"/>
        </authorList>
    </citation>
    <scope>IDENTIFICATION</scope>
</reference>
<dbReference type="Pfam" id="PF07686">
    <property type="entry name" value="V-set"/>
    <property type="match status" value="5"/>
</dbReference>
<evidence type="ECO:0000256" key="1">
    <source>
        <dbReference type="ARBA" id="ARBA00004251"/>
    </source>
</evidence>
<evidence type="ECO:0000256" key="8">
    <source>
        <dbReference type="ARBA" id="ARBA00023136"/>
    </source>
</evidence>
<dbReference type="SUPFAM" id="SSF48726">
    <property type="entry name" value="Immunoglobulin"/>
    <property type="match status" value="5"/>
</dbReference>
<comment type="function">
    <text evidence="12">Mediates selective transcytosis of polymeric IgA and IgM across mucosal epithelial cells. Binds polymeric IgA and IgM at the basolateral surface of epithelial cells. The complex is then transported across the cell to be secreted at the apical surface. During this process, a cleavage occurs that separates the extracellular (known as the secretory component) from the transmembrane segment.</text>
</comment>
<proteinExistence type="predicted"/>
<comment type="subcellular location">
    <subcellularLocation>
        <location evidence="1">Cell membrane</location>
        <topology evidence="1">Single-pass type I membrane protein</topology>
    </subcellularLocation>
    <subcellularLocation>
        <location evidence="2">Secreted</location>
    </subcellularLocation>
</comment>
<dbReference type="SMART" id="SM00409">
    <property type="entry name" value="IG"/>
    <property type="match status" value="4"/>
</dbReference>
<feature type="domain" description="Ig-like" evidence="17">
    <location>
        <begin position="339"/>
        <end position="431"/>
    </location>
</feature>
<protein>
    <recommendedName>
        <fullName evidence="15">Polymeric immunoglobulin receptor</fullName>
    </recommendedName>
</protein>
<dbReference type="InterPro" id="IPR036179">
    <property type="entry name" value="Ig-like_dom_sf"/>
</dbReference>
<dbReference type="Gene3D" id="2.60.40.10">
    <property type="entry name" value="Immunoglobulins"/>
    <property type="match status" value="5"/>
</dbReference>
<dbReference type="AlphaFoldDB" id="A0A663MD73"/>
<dbReference type="PANTHER" id="PTHR11860">
    <property type="entry name" value="POLYMERIC-IMMUNOGLOBULIN RECEPTOR"/>
    <property type="match status" value="1"/>
</dbReference>
<dbReference type="Proteomes" id="UP000472269">
    <property type="component" value="Unplaced"/>
</dbReference>
<evidence type="ECO:0000313" key="18">
    <source>
        <dbReference type="Ensembl" id="ENSACUP00000009784.1"/>
    </source>
</evidence>
<keyword evidence="5 16" id="KW-0812">Transmembrane</keyword>
<dbReference type="CDD" id="cd05716">
    <property type="entry name" value="IgV_pIgR_like"/>
    <property type="match status" value="4"/>
</dbReference>
<dbReference type="InterPro" id="IPR050671">
    <property type="entry name" value="CD300_family_receptors"/>
</dbReference>
<reference evidence="18" key="1">
    <citation type="submission" date="2025-08" db="UniProtKB">
        <authorList>
            <consortium name="Ensembl"/>
        </authorList>
    </citation>
    <scope>IDENTIFICATION</scope>
</reference>
<dbReference type="InterPro" id="IPR013106">
    <property type="entry name" value="Ig_V-set"/>
</dbReference>
<evidence type="ECO:0000256" key="9">
    <source>
        <dbReference type="ARBA" id="ARBA00023157"/>
    </source>
</evidence>
<keyword evidence="3" id="KW-1003">Cell membrane</keyword>
<dbReference type="GO" id="GO:0005886">
    <property type="term" value="C:plasma membrane"/>
    <property type="evidence" value="ECO:0007669"/>
    <property type="project" value="UniProtKB-SubCell"/>
</dbReference>
<keyword evidence="11" id="KW-0393">Immunoglobulin domain</keyword>
<evidence type="ECO:0000256" key="3">
    <source>
        <dbReference type="ARBA" id="ARBA00022475"/>
    </source>
</evidence>
<name>A0A663MD73_ATHCN</name>
<organism evidence="18 19">
    <name type="scientific">Athene cunicularia</name>
    <name type="common">Burrowing owl</name>
    <name type="synonym">Speotyto cunicularia</name>
    <dbReference type="NCBI Taxonomy" id="194338"/>
    <lineage>
        <taxon>Eukaryota</taxon>
        <taxon>Metazoa</taxon>
        <taxon>Chordata</taxon>
        <taxon>Craniata</taxon>
        <taxon>Vertebrata</taxon>
        <taxon>Euteleostomi</taxon>
        <taxon>Archelosauria</taxon>
        <taxon>Archosauria</taxon>
        <taxon>Dinosauria</taxon>
        <taxon>Saurischia</taxon>
        <taxon>Theropoda</taxon>
        <taxon>Coelurosauria</taxon>
        <taxon>Aves</taxon>
        <taxon>Neognathae</taxon>
        <taxon>Neoaves</taxon>
        <taxon>Telluraves</taxon>
        <taxon>Strigiformes</taxon>
        <taxon>Strigidae</taxon>
        <taxon>Athene</taxon>
    </lineage>
</organism>
<dbReference type="OMA" id="IKCYYPA"/>
<feature type="transmembrane region" description="Helical" evidence="16">
    <location>
        <begin position="307"/>
        <end position="325"/>
    </location>
</feature>
<evidence type="ECO:0000313" key="19">
    <source>
        <dbReference type="Proteomes" id="UP000472269"/>
    </source>
</evidence>
<dbReference type="GO" id="GO:0004888">
    <property type="term" value="F:transmembrane signaling receptor activity"/>
    <property type="evidence" value="ECO:0007669"/>
    <property type="project" value="TreeGrafter"/>
</dbReference>
<keyword evidence="10" id="KW-0325">Glycoprotein</keyword>
<dbReference type="GO" id="GO:0005576">
    <property type="term" value="C:extracellular region"/>
    <property type="evidence" value="ECO:0007669"/>
    <property type="project" value="UniProtKB-SubCell"/>
</dbReference>
<comment type="function">
    <text evidence="13">Through its N-linked glycans ensures anchoring of secretory IgA (sIgA) molecules to mucus lining the epithelial surface to neutralize extracellular pathogens. On its own (free form) may act as a non-specific microbial scavenger to prevent pathogen interaction with epithelial cells.</text>
</comment>
<dbReference type="InterPro" id="IPR007110">
    <property type="entry name" value="Ig-like_dom"/>
</dbReference>
<keyword evidence="8 16" id="KW-0472">Membrane</keyword>
<evidence type="ECO:0000256" key="12">
    <source>
        <dbReference type="ARBA" id="ARBA00049599"/>
    </source>
</evidence>
<dbReference type="SMART" id="SM00406">
    <property type="entry name" value="IGv"/>
    <property type="match status" value="4"/>
</dbReference>
<keyword evidence="9" id="KW-1015">Disulfide bond</keyword>
<evidence type="ECO:0000256" key="5">
    <source>
        <dbReference type="ARBA" id="ARBA00022692"/>
    </source>
</evidence>
<evidence type="ECO:0000259" key="17">
    <source>
        <dbReference type="PROSITE" id="PS50835"/>
    </source>
</evidence>
<accession>A0A663MD73</accession>
<evidence type="ECO:0000256" key="10">
    <source>
        <dbReference type="ARBA" id="ARBA00023180"/>
    </source>
</evidence>
<dbReference type="PANTHER" id="PTHR11860:SF82">
    <property type="entry name" value="POLYMERIC IMMUNOGLOBULIN RECEPTOR"/>
    <property type="match status" value="1"/>
</dbReference>
<dbReference type="InterPro" id="IPR013783">
    <property type="entry name" value="Ig-like_fold"/>
</dbReference>
<evidence type="ECO:0000256" key="11">
    <source>
        <dbReference type="ARBA" id="ARBA00023319"/>
    </source>
</evidence>
<evidence type="ECO:0000256" key="6">
    <source>
        <dbReference type="ARBA" id="ARBA00022729"/>
    </source>
</evidence>
<evidence type="ECO:0000256" key="2">
    <source>
        <dbReference type="ARBA" id="ARBA00004613"/>
    </source>
</evidence>
<feature type="domain" description="Ig-like" evidence="17">
    <location>
        <begin position="435"/>
        <end position="534"/>
    </location>
</feature>
<keyword evidence="6" id="KW-0732">Signal</keyword>
<evidence type="ECO:0000256" key="15">
    <source>
        <dbReference type="ARBA" id="ARBA00049745"/>
    </source>
</evidence>
<dbReference type="PROSITE" id="PS50835">
    <property type="entry name" value="IG_LIKE"/>
    <property type="match status" value="2"/>
</dbReference>
<keyword evidence="4" id="KW-0964">Secreted</keyword>
<evidence type="ECO:0000256" key="7">
    <source>
        <dbReference type="ARBA" id="ARBA00022989"/>
    </source>
</evidence>
<evidence type="ECO:0000256" key="13">
    <source>
        <dbReference type="ARBA" id="ARBA00049604"/>
    </source>
</evidence>
<dbReference type="Ensembl" id="ENSACUT00000010431.1">
    <property type="protein sequence ID" value="ENSACUP00000009784.1"/>
    <property type="gene ID" value="ENSACUG00000006617.1"/>
</dbReference>
<dbReference type="InterPro" id="IPR003599">
    <property type="entry name" value="Ig_sub"/>
</dbReference>
<evidence type="ECO:0000256" key="4">
    <source>
        <dbReference type="ARBA" id="ARBA00022525"/>
    </source>
</evidence>
<keyword evidence="19" id="KW-1185">Reference proteome</keyword>